<sequence length="271" mass="31165">MQPRNPNPAHGSWPRLNLRIQHKHQVPSKQESNAYNGKENETMSFHSDDATPSMEKTGEYVPGKENAFADFLSRKYEIDQTDTDLPTTSNAAEAMDLINVETRAKTRQKLAMTPQTDLEVPEIPKEDKIVDPTNLPNQDQWPFTQQQIVDAQKVDPTLDQTRQKVESQHHFVPISEIFCAFAHFSCVLNCRKDKKLGFYVFREFIRLFLVIYCGNFLVIWICNRGLAPHVAAWAASAHMLIQLFQLITGPYKQINTSTTMYVHCQQHLITY</sequence>
<evidence type="ECO:0000313" key="3">
    <source>
        <dbReference type="Proteomes" id="UP000887565"/>
    </source>
</evidence>
<reference evidence="4" key="1">
    <citation type="submission" date="2022-11" db="UniProtKB">
        <authorList>
            <consortium name="WormBaseParasite"/>
        </authorList>
    </citation>
    <scope>IDENTIFICATION</scope>
</reference>
<feature type="transmembrane region" description="Helical" evidence="2">
    <location>
        <begin position="204"/>
        <end position="221"/>
    </location>
</feature>
<evidence type="ECO:0000256" key="2">
    <source>
        <dbReference type="SAM" id="Phobius"/>
    </source>
</evidence>
<accession>A0A915HV05</accession>
<keyword evidence="2" id="KW-1133">Transmembrane helix</keyword>
<proteinExistence type="predicted"/>
<keyword evidence="2" id="KW-0812">Transmembrane</keyword>
<feature type="region of interest" description="Disordered" evidence="1">
    <location>
        <begin position="1"/>
        <end position="60"/>
    </location>
</feature>
<keyword evidence="3" id="KW-1185">Reference proteome</keyword>
<evidence type="ECO:0000313" key="4">
    <source>
        <dbReference type="WBParaSite" id="nRc.2.0.1.t05729-RA"/>
    </source>
</evidence>
<organism evidence="3 4">
    <name type="scientific">Romanomermis culicivorax</name>
    <name type="common">Nematode worm</name>
    <dbReference type="NCBI Taxonomy" id="13658"/>
    <lineage>
        <taxon>Eukaryota</taxon>
        <taxon>Metazoa</taxon>
        <taxon>Ecdysozoa</taxon>
        <taxon>Nematoda</taxon>
        <taxon>Enoplea</taxon>
        <taxon>Dorylaimia</taxon>
        <taxon>Mermithida</taxon>
        <taxon>Mermithoidea</taxon>
        <taxon>Mermithidae</taxon>
        <taxon>Romanomermis</taxon>
    </lineage>
</organism>
<evidence type="ECO:0000256" key="1">
    <source>
        <dbReference type="SAM" id="MobiDB-lite"/>
    </source>
</evidence>
<feature type="compositionally biased region" description="Basic and acidic residues" evidence="1">
    <location>
        <begin position="38"/>
        <end position="49"/>
    </location>
</feature>
<dbReference type="WBParaSite" id="nRc.2.0.1.t05729-RA">
    <property type="protein sequence ID" value="nRc.2.0.1.t05729-RA"/>
    <property type="gene ID" value="nRc.2.0.1.g05729"/>
</dbReference>
<keyword evidence="2" id="KW-0472">Membrane</keyword>
<protein>
    <submittedName>
        <fullName evidence="4">Uncharacterized protein</fullName>
    </submittedName>
</protein>
<feature type="transmembrane region" description="Helical" evidence="2">
    <location>
        <begin position="227"/>
        <end position="247"/>
    </location>
</feature>
<dbReference type="Proteomes" id="UP000887565">
    <property type="component" value="Unplaced"/>
</dbReference>
<dbReference type="AlphaFoldDB" id="A0A915HV05"/>
<name>A0A915HV05_ROMCU</name>